<proteinExistence type="predicted"/>
<dbReference type="Proteomes" id="UP000800096">
    <property type="component" value="Unassembled WGS sequence"/>
</dbReference>
<protein>
    <submittedName>
        <fullName evidence="1">Uncharacterized protein</fullName>
    </submittedName>
</protein>
<reference evidence="1" key="1">
    <citation type="journal article" date="2020" name="Stud. Mycol.">
        <title>101 Dothideomycetes genomes: a test case for predicting lifestyles and emergence of pathogens.</title>
        <authorList>
            <person name="Haridas S."/>
            <person name="Albert R."/>
            <person name="Binder M."/>
            <person name="Bloem J."/>
            <person name="Labutti K."/>
            <person name="Salamov A."/>
            <person name="Andreopoulos B."/>
            <person name="Baker S."/>
            <person name="Barry K."/>
            <person name="Bills G."/>
            <person name="Bluhm B."/>
            <person name="Cannon C."/>
            <person name="Castanera R."/>
            <person name="Culley D."/>
            <person name="Daum C."/>
            <person name="Ezra D."/>
            <person name="Gonzalez J."/>
            <person name="Henrissat B."/>
            <person name="Kuo A."/>
            <person name="Liang C."/>
            <person name="Lipzen A."/>
            <person name="Lutzoni F."/>
            <person name="Magnuson J."/>
            <person name="Mondo S."/>
            <person name="Nolan M."/>
            <person name="Ohm R."/>
            <person name="Pangilinan J."/>
            <person name="Park H.-J."/>
            <person name="Ramirez L."/>
            <person name="Alfaro M."/>
            <person name="Sun H."/>
            <person name="Tritt A."/>
            <person name="Yoshinaga Y."/>
            <person name="Zwiers L.-H."/>
            <person name="Turgeon B."/>
            <person name="Goodwin S."/>
            <person name="Spatafora J."/>
            <person name="Crous P."/>
            <person name="Grigoriev I."/>
        </authorList>
    </citation>
    <scope>NUCLEOTIDE SEQUENCE</scope>
    <source>
        <strain evidence="1">HMLAC05119</strain>
    </source>
</reference>
<evidence type="ECO:0000313" key="1">
    <source>
        <dbReference type="EMBL" id="KAF1920081.1"/>
    </source>
</evidence>
<keyword evidence="2" id="KW-1185">Reference proteome</keyword>
<dbReference type="EMBL" id="ML979132">
    <property type="protein sequence ID" value="KAF1920081.1"/>
    <property type="molecule type" value="Genomic_DNA"/>
</dbReference>
<dbReference type="AlphaFoldDB" id="A0A6A5QWD2"/>
<accession>A0A6A5QWD2</accession>
<sequence length="620" mass="68293">MGRQAYLAKLAFGRSAFEPTHDVALSDEFIQLESSQADLPQRYQDFNGNNYIQLFDERGNPMNPRSREYGKKLRNAQNDVLAAVGVVKRRRSPSAGLLGSYEYRLDELDAEDSVGGILSSTFTTYQNICTWWIGVVRDRILTFRYHEAMPFAQIVALEHAVSGTSIVYTGLLPTVYTTVCSQSVLYLISTYQPLLRLLHLTHAGGRRRKLYRLSKDSFQLGLLLAMGVWLYPFSYHADLQRLGLIPAHPYLPPWSSLSLFSIISPLRPFSMYYDASASLADCAKAVIASPAVMACAEHLFGRWVYATISEAVDASVTCPDNPDIVSPEAGNKHGLLTTLGFGRPSPPLIRKAVARLMLALGWSATTKPVESRNISQVAFGHVQSLSLVEGQTIDVGGTAVTNVTPLELNVARPPNQHDTEDSEANMSTVQVEMVHDLERPVTPGSPLASAPQYDDDDPRIRITNREGIVEMEVRLPPHILSTHTEVHDALASAQGHQDEGLTRRSRRNHRVSKLSLALSDKISGIVKTQLVGLIVLPVRLVVLRMVASHYLCSVGGNTSLSRVVVRLPRCGDSSWRWIGVQVSRVALCSAVQMAVDVGLWGVQYMLSVSIGKAFFGWGTL</sequence>
<gene>
    <name evidence="1" type="ORF">BDU57DRAFT_533896</name>
</gene>
<organism evidence="1 2">
    <name type="scientific">Ampelomyces quisqualis</name>
    <name type="common">Powdery mildew agent</name>
    <dbReference type="NCBI Taxonomy" id="50730"/>
    <lineage>
        <taxon>Eukaryota</taxon>
        <taxon>Fungi</taxon>
        <taxon>Dikarya</taxon>
        <taxon>Ascomycota</taxon>
        <taxon>Pezizomycotina</taxon>
        <taxon>Dothideomycetes</taxon>
        <taxon>Pleosporomycetidae</taxon>
        <taxon>Pleosporales</taxon>
        <taxon>Pleosporineae</taxon>
        <taxon>Phaeosphaeriaceae</taxon>
        <taxon>Ampelomyces</taxon>
    </lineage>
</organism>
<name>A0A6A5QWD2_AMPQU</name>
<evidence type="ECO:0000313" key="2">
    <source>
        <dbReference type="Proteomes" id="UP000800096"/>
    </source>
</evidence>
<dbReference type="OrthoDB" id="5383784at2759"/>